<dbReference type="Proteomes" id="UP000593567">
    <property type="component" value="Unassembled WGS sequence"/>
</dbReference>
<feature type="signal peptide" evidence="1">
    <location>
        <begin position="1"/>
        <end position="26"/>
    </location>
</feature>
<organism evidence="2 3">
    <name type="scientific">Bugula neritina</name>
    <name type="common">Brown bryozoan</name>
    <name type="synonym">Sertularia neritina</name>
    <dbReference type="NCBI Taxonomy" id="10212"/>
    <lineage>
        <taxon>Eukaryota</taxon>
        <taxon>Metazoa</taxon>
        <taxon>Spiralia</taxon>
        <taxon>Lophotrochozoa</taxon>
        <taxon>Bryozoa</taxon>
        <taxon>Gymnolaemata</taxon>
        <taxon>Cheilostomatida</taxon>
        <taxon>Flustrina</taxon>
        <taxon>Buguloidea</taxon>
        <taxon>Bugulidae</taxon>
        <taxon>Bugula</taxon>
    </lineage>
</organism>
<keyword evidence="1" id="KW-0732">Signal</keyword>
<feature type="chain" id="PRO_5029814937" evidence="1">
    <location>
        <begin position="27"/>
        <end position="111"/>
    </location>
</feature>
<sequence>MEQNFLKVIFIFGLLTFLVTENVILANDSCIASWSSLSFNKSVKFARINRPKWCPFENVTAYLTPGKSTGEVRLSGQSAISVPEGVYKCKNAYNTRFCPYYVTVKSIVNRI</sequence>
<dbReference type="AlphaFoldDB" id="A0A7J7JFA2"/>
<protein>
    <submittedName>
        <fullName evidence="2">Uncharacterized protein</fullName>
    </submittedName>
</protein>
<comment type="caution">
    <text evidence="2">The sequence shown here is derived from an EMBL/GenBank/DDBJ whole genome shotgun (WGS) entry which is preliminary data.</text>
</comment>
<proteinExistence type="predicted"/>
<accession>A0A7J7JFA2</accession>
<evidence type="ECO:0000313" key="2">
    <source>
        <dbReference type="EMBL" id="KAF6024286.1"/>
    </source>
</evidence>
<name>A0A7J7JFA2_BUGNE</name>
<keyword evidence="3" id="KW-1185">Reference proteome</keyword>
<reference evidence="2" key="1">
    <citation type="submission" date="2020-06" db="EMBL/GenBank/DDBJ databases">
        <title>Draft genome of Bugula neritina, a colonial animal packing powerful symbionts and potential medicines.</title>
        <authorList>
            <person name="Rayko M."/>
        </authorList>
    </citation>
    <scope>NUCLEOTIDE SEQUENCE [LARGE SCALE GENOMIC DNA]</scope>
    <source>
        <strain evidence="2">Kwan_BN1</strain>
    </source>
</reference>
<dbReference type="EMBL" id="VXIV02002595">
    <property type="protein sequence ID" value="KAF6024286.1"/>
    <property type="molecule type" value="Genomic_DNA"/>
</dbReference>
<evidence type="ECO:0000256" key="1">
    <source>
        <dbReference type="SAM" id="SignalP"/>
    </source>
</evidence>
<evidence type="ECO:0000313" key="3">
    <source>
        <dbReference type="Proteomes" id="UP000593567"/>
    </source>
</evidence>
<gene>
    <name evidence="2" type="ORF">EB796_017400</name>
</gene>